<protein>
    <submittedName>
        <fullName evidence="1">Uncharacterized protein</fullName>
    </submittedName>
</protein>
<evidence type="ECO:0000313" key="1">
    <source>
        <dbReference type="EMBL" id="EJF52632.1"/>
    </source>
</evidence>
<accession>J0P5E1</accession>
<dbReference type="RefSeq" id="WP_002657722.1">
    <property type="nucleotide sequence ID" value="NZ_JH719942.1"/>
</dbReference>
<dbReference type="AlphaFoldDB" id="J0P5E1"/>
<reference evidence="2" key="1">
    <citation type="journal article" date="2012" name="Stand. Genomic Sci.">
        <title>Permanent draft genome sequence of the gliding predator Saprospira grandis strain Sa g1 (= HR1).</title>
        <authorList>
            <person name="Mavromatis K."/>
            <person name="Chertkov O."/>
            <person name="Lapidus A."/>
            <person name="Nolan M."/>
            <person name="Lucas S."/>
            <person name="Tice H."/>
            <person name="Del Rio T.G."/>
            <person name="Cheng J.F."/>
            <person name="Han C."/>
            <person name="Tapia R."/>
            <person name="Bruce D."/>
            <person name="Goodwin L.A."/>
            <person name="Pitluck S."/>
            <person name="Huntemann M."/>
            <person name="Liolios K."/>
            <person name="Pagani I."/>
            <person name="Ivanova N."/>
            <person name="Mikhailova N."/>
            <person name="Pati A."/>
            <person name="Chen A."/>
            <person name="Palaniappan K."/>
            <person name="Land M."/>
            <person name="Brambilla E.M."/>
            <person name="Rohde M."/>
            <person name="Spring S."/>
            <person name="Goker M."/>
            <person name="Detter J.C."/>
            <person name="Bristow J."/>
            <person name="Eisen J.A."/>
            <person name="Markowitz V."/>
            <person name="Hugenholtz P."/>
            <person name="Kyrpides N.C."/>
            <person name="Klenk H.P."/>
            <person name="Woyke T."/>
        </authorList>
    </citation>
    <scope>NUCLEOTIDE SEQUENCE [LARGE SCALE GENOMIC DNA]</scope>
    <source>
        <strain evidence="2">DSM 2844</strain>
    </source>
</reference>
<organism evidence="1 2">
    <name type="scientific">Saprospira grandis DSM 2844</name>
    <dbReference type="NCBI Taxonomy" id="694433"/>
    <lineage>
        <taxon>Bacteria</taxon>
        <taxon>Pseudomonadati</taxon>
        <taxon>Bacteroidota</taxon>
        <taxon>Saprospiria</taxon>
        <taxon>Saprospirales</taxon>
        <taxon>Saprospiraceae</taxon>
        <taxon>Saprospira</taxon>
    </lineage>
</organism>
<proteinExistence type="predicted"/>
<name>J0P5E1_9BACT</name>
<dbReference type="HOGENOM" id="CLU_1049082_0_0_10"/>
<dbReference type="Proteomes" id="UP000005113">
    <property type="component" value="Unassembled WGS sequence"/>
</dbReference>
<dbReference type="EMBL" id="JH719942">
    <property type="protein sequence ID" value="EJF52632.1"/>
    <property type="molecule type" value="Genomic_DNA"/>
</dbReference>
<sequence length="263" mass="29076">MALLTRSTLKNLFKRGMVPTEVNFADLIDSTVNKVDDGFSQSSTEGLMLATQGPNKRLMSFYQSIRDPQASFSISMNPTPHSEGLSFNDGENESLLFLRKGGNVGIGTTLPNFKLEVNGMLGANGRVGTFIQGEIPADGRWHPIVSDLEGVQAFEIIAHAAGRKKRAKYALTYAIATATYGQGVVKHVKASYGLFWRKISFRWTGAENNFRLEAKTAGNYGYLDKEEKKQAVLRFWVSKLWDDTSMMPKGQSTAMNLDDDGDE</sequence>
<gene>
    <name evidence="1" type="ORF">SapgrDRAFT_0900</name>
</gene>
<evidence type="ECO:0000313" key="2">
    <source>
        <dbReference type="Proteomes" id="UP000005113"/>
    </source>
</evidence>